<reference evidence="2" key="1">
    <citation type="journal article" date="2019" name="Int. J. Syst. Evol. Microbiol.">
        <title>The Global Catalogue of Microorganisms (GCM) 10K type strain sequencing project: providing services to taxonomists for standard genome sequencing and annotation.</title>
        <authorList>
            <consortium name="The Broad Institute Genomics Platform"/>
            <consortium name="The Broad Institute Genome Sequencing Center for Infectious Disease"/>
            <person name="Wu L."/>
            <person name="Ma J."/>
        </authorList>
    </citation>
    <scope>NUCLEOTIDE SEQUENCE [LARGE SCALE GENOMIC DNA]</scope>
    <source>
        <strain evidence="2">NBRC 104970</strain>
    </source>
</reference>
<accession>A0ABQ6BMS0</accession>
<keyword evidence="2" id="KW-1185">Reference proteome</keyword>
<organism evidence="1 2">
    <name type="scientific">Chitiniphilus shinanonensis</name>
    <dbReference type="NCBI Taxonomy" id="553088"/>
    <lineage>
        <taxon>Bacteria</taxon>
        <taxon>Pseudomonadati</taxon>
        <taxon>Pseudomonadota</taxon>
        <taxon>Betaproteobacteria</taxon>
        <taxon>Neisseriales</taxon>
        <taxon>Chitinibacteraceae</taxon>
        <taxon>Chitiniphilus</taxon>
    </lineage>
</organism>
<evidence type="ECO:0000313" key="2">
    <source>
        <dbReference type="Proteomes" id="UP001156836"/>
    </source>
</evidence>
<dbReference type="RefSeq" id="WP_018747874.1">
    <property type="nucleotide sequence ID" value="NZ_BAABUF010000008.1"/>
</dbReference>
<comment type="caution">
    <text evidence="1">The sequence shown here is derived from an EMBL/GenBank/DDBJ whole genome shotgun (WGS) entry which is preliminary data.</text>
</comment>
<dbReference type="EMBL" id="BSOZ01000003">
    <property type="protein sequence ID" value="GLS03208.1"/>
    <property type="molecule type" value="Genomic_DNA"/>
</dbReference>
<name>A0ABQ6BMS0_9NEIS</name>
<dbReference type="Proteomes" id="UP001156836">
    <property type="component" value="Unassembled WGS sequence"/>
</dbReference>
<proteinExistence type="predicted"/>
<evidence type="ECO:0000313" key="1">
    <source>
        <dbReference type="EMBL" id="GLS03208.1"/>
    </source>
</evidence>
<protein>
    <submittedName>
        <fullName evidence="1">Uncharacterized protein</fullName>
    </submittedName>
</protein>
<sequence length="45" mass="4896">MARKLVGLWLVVIVGVVATSPWLHDVSDLLRNRTASSDSPPPRQG</sequence>
<gene>
    <name evidence="1" type="ORF">GCM10007860_03510</name>
</gene>